<accession>A0A4V3D5V5</accession>
<keyword evidence="2" id="KW-0238">DNA-binding</keyword>
<dbReference type="SUPFAM" id="SSF52242">
    <property type="entry name" value="Cobalamin (vitamin B12)-binding domain"/>
    <property type="match status" value="1"/>
</dbReference>
<keyword evidence="3" id="KW-0804">Transcription</keyword>
<dbReference type="InterPro" id="IPR003759">
    <property type="entry name" value="Cbl-bd_cap"/>
</dbReference>
<dbReference type="CDD" id="cd01104">
    <property type="entry name" value="HTH_MlrA-CarA"/>
    <property type="match status" value="1"/>
</dbReference>
<dbReference type="OrthoDB" id="9800334at2"/>
<feature type="domain" description="B12-binding" evidence="5">
    <location>
        <begin position="175"/>
        <end position="299"/>
    </location>
</feature>
<dbReference type="InterPro" id="IPR009061">
    <property type="entry name" value="DNA-bd_dom_put_sf"/>
</dbReference>
<evidence type="ECO:0000256" key="2">
    <source>
        <dbReference type="ARBA" id="ARBA00023125"/>
    </source>
</evidence>
<dbReference type="CDD" id="cd02065">
    <property type="entry name" value="B12-binding_like"/>
    <property type="match status" value="1"/>
</dbReference>
<proteinExistence type="predicted"/>
<evidence type="ECO:0000256" key="1">
    <source>
        <dbReference type="ARBA" id="ARBA00023015"/>
    </source>
</evidence>
<keyword evidence="1" id="KW-0805">Transcription regulation</keyword>
<keyword evidence="7" id="KW-1185">Reference proteome</keyword>
<dbReference type="Gene3D" id="1.10.1240.10">
    <property type="entry name" value="Methionine synthase domain"/>
    <property type="match status" value="1"/>
</dbReference>
<dbReference type="InterPro" id="IPR006158">
    <property type="entry name" value="Cobalamin-bd"/>
</dbReference>
<evidence type="ECO:0000313" key="6">
    <source>
        <dbReference type="EMBL" id="TDQ41557.1"/>
    </source>
</evidence>
<evidence type="ECO:0000313" key="7">
    <source>
        <dbReference type="Proteomes" id="UP000295632"/>
    </source>
</evidence>
<dbReference type="EMBL" id="SNYJ01000003">
    <property type="protein sequence ID" value="TDQ41557.1"/>
    <property type="molecule type" value="Genomic_DNA"/>
</dbReference>
<feature type="domain" description="HTH merR-type" evidence="4">
    <location>
        <begin position="7"/>
        <end position="76"/>
    </location>
</feature>
<dbReference type="SUPFAM" id="SSF46955">
    <property type="entry name" value="Putative DNA-binding domain"/>
    <property type="match status" value="1"/>
</dbReference>
<dbReference type="PROSITE" id="PS51332">
    <property type="entry name" value="B12_BINDING"/>
    <property type="match status" value="1"/>
</dbReference>
<dbReference type="InterPro" id="IPR036594">
    <property type="entry name" value="Meth_synthase_dom"/>
</dbReference>
<dbReference type="AlphaFoldDB" id="A0A4V3D5V5"/>
<sequence length="300" mass="34537">MEQGEGKYNIKAVSKQLGVQPGTIRAWERRYDMISPIRNEAGHRLYSQQQVEQLRWLVHKINQGFTISQAIQVWQQSDRHANQIKTESVQHDMTSELLQALLSFEEKKAHDSLDRAFSLYSFDLVITDLLIPLLNSIGHQWATGQITTAHEHFATSFLRSRIGHIFHTMPVKGFLPKAVSVCSPGETHELGLLIFTLFLRRKGFEVIYLGTGIAEEDMDIVINEIQPRLLVMSCTFDRHLPALRRTIQRILKQEQSLDLALGGSAVSADDALFSPYTIGDRAEEWEDWMHKYFRRRMSFD</sequence>
<dbReference type="PANTHER" id="PTHR30204:SF67">
    <property type="entry name" value="HTH-TYPE TRANSCRIPTIONAL REGULATOR MLRA-RELATED"/>
    <property type="match status" value="1"/>
</dbReference>
<dbReference type="Pfam" id="PF13411">
    <property type="entry name" value="MerR_1"/>
    <property type="match status" value="1"/>
</dbReference>
<dbReference type="Gene3D" id="3.40.50.280">
    <property type="entry name" value="Cobalamin-binding domain"/>
    <property type="match status" value="1"/>
</dbReference>
<dbReference type="RefSeq" id="WP_133579423.1">
    <property type="nucleotide sequence ID" value="NZ_SNYJ01000003.1"/>
</dbReference>
<gene>
    <name evidence="6" type="ORF">EV213_103135</name>
</gene>
<dbReference type="SMART" id="SM00422">
    <property type="entry name" value="HTH_MERR"/>
    <property type="match status" value="1"/>
</dbReference>
<dbReference type="InterPro" id="IPR047057">
    <property type="entry name" value="MerR_fam"/>
</dbReference>
<dbReference type="PROSITE" id="PS50937">
    <property type="entry name" value="HTH_MERR_2"/>
    <property type="match status" value="1"/>
</dbReference>
<dbReference type="Pfam" id="PF02310">
    <property type="entry name" value="B12-binding"/>
    <property type="match status" value="1"/>
</dbReference>
<evidence type="ECO:0000259" key="5">
    <source>
        <dbReference type="PROSITE" id="PS51332"/>
    </source>
</evidence>
<evidence type="ECO:0000256" key="3">
    <source>
        <dbReference type="ARBA" id="ARBA00023163"/>
    </source>
</evidence>
<dbReference type="Pfam" id="PF02607">
    <property type="entry name" value="B12-binding_2"/>
    <property type="match status" value="1"/>
</dbReference>
<dbReference type="GO" id="GO:0003700">
    <property type="term" value="F:DNA-binding transcription factor activity"/>
    <property type="evidence" value="ECO:0007669"/>
    <property type="project" value="InterPro"/>
</dbReference>
<dbReference type="PANTHER" id="PTHR30204">
    <property type="entry name" value="REDOX-CYCLING DRUG-SENSING TRANSCRIPTIONAL ACTIVATOR SOXR"/>
    <property type="match status" value="1"/>
</dbReference>
<dbReference type="InterPro" id="IPR000551">
    <property type="entry name" value="MerR-type_HTH_dom"/>
</dbReference>
<dbReference type="Proteomes" id="UP000295632">
    <property type="component" value="Unassembled WGS sequence"/>
</dbReference>
<dbReference type="Gene3D" id="1.10.1660.10">
    <property type="match status" value="1"/>
</dbReference>
<protein>
    <submittedName>
        <fullName evidence="6">Methanogenic corrinoid protein MtbC1</fullName>
    </submittedName>
</protein>
<dbReference type="GO" id="GO:0031419">
    <property type="term" value="F:cobalamin binding"/>
    <property type="evidence" value="ECO:0007669"/>
    <property type="project" value="InterPro"/>
</dbReference>
<comment type="caution">
    <text evidence="6">The sequence shown here is derived from an EMBL/GenBank/DDBJ whole genome shotgun (WGS) entry which is preliminary data.</text>
</comment>
<reference evidence="6 7" key="1">
    <citation type="submission" date="2019-03" db="EMBL/GenBank/DDBJ databases">
        <title>Genomic Encyclopedia of Type Strains, Phase IV (KMG-IV): sequencing the most valuable type-strain genomes for metagenomic binning, comparative biology and taxonomic classification.</title>
        <authorList>
            <person name="Goeker M."/>
        </authorList>
    </citation>
    <scope>NUCLEOTIDE SEQUENCE [LARGE SCALE GENOMIC DNA]</scope>
    <source>
        <strain evidence="6 7">DSM 28697</strain>
    </source>
</reference>
<dbReference type="GO" id="GO:0003677">
    <property type="term" value="F:DNA binding"/>
    <property type="evidence" value="ECO:0007669"/>
    <property type="project" value="UniProtKB-KW"/>
</dbReference>
<evidence type="ECO:0000259" key="4">
    <source>
        <dbReference type="PROSITE" id="PS50937"/>
    </source>
</evidence>
<organism evidence="6 7">
    <name type="scientific">Aureibacillus halotolerans</name>
    <dbReference type="NCBI Taxonomy" id="1508390"/>
    <lineage>
        <taxon>Bacteria</taxon>
        <taxon>Bacillati</taxon>
        <taxon>Bacillota</taxon>
        <taxon>Bacilli</taxon>
        <taxon>Bacillales</taxon>
        <taxon>Bacillaceae</taxon>
        <taxon>Aureibacillus</taxon>
    </lineage>
</organism>
<dbReference type="InterPro" id="IPR036724">
    <property type="entry name" value="Cobalamin-bd_sf"/>
</dbReference>
<dbReference type="GO" id="GO:0046872">
    <property type="term" value="F:metal ion binding"/>
    <property type="evidence" value="ECO:0007669"/>
    <property type="project" value="InterPro"/>
</dbReference>
<name>A0A4V3D5V5_9BACI</name>